<evidence type="ECO:0000313" key="2">
    <source>
        <dbReference type="EMBL" id="SEF30165.1"/>
    </source>
</evidence>
<reference evidence="3" key="1">
    <citation type="submission" date="2016-10" db="EMBL/GenBank/DDBJ databases">
        <authorList>
            <person name="Varghese N."/>
            <person name="Submissions S."/>
        </authorList>
    </citation>
    <scope>NUCLEOTIDE SEQUENCE [LARGE SCALE GENOMIC DNA]</scope>
    <source>
        <strain evidence="3">DSM 44654</strain>
    </source>
</reference>
<dbReference type="AlphaFoldDB" id="A0A1H5QVM9"/>
<dbReference type="OrthoDB" id="3629730at2"/>
<sequence>MTTFEVLQQRGTLALIRFAGTVCLFLVLHLLRIPLVIAERILAGVLVRLDQAATRQASRPPRRPVNQFFPLNFPTGQEVPR</sequence>
<keyword evidence="1" id="KW-0812">Transmembrane</keyword>
<feature type="transmembrane region" description="Helical" evidence="1">
    <location>
        <begin position="12"/>
        <end position="31"/>
    </location>
</feature>
<dbReference type="EMBL" id="FNUJ01000005">
    <property type="protein sequence ID" value="SEF30165.1"/>
    <property type="molecule type" value="Genomic_DNA"/>
</dbReference>
<keyword evidence="3" id="KW-1185">Reference proteome</keyword>
<dbReference type="STRING" id="218821.SAMN05421837_10537"/>
<gene>
    <name evidence="2" type="ORF">SAMN05421837_10537</name>
</gene>
<name>A0A1H5QVM9_9PSEU</name>
<dbReference type="Proteomes" id="UP000198878">
    <property type="component" value="Unassembled WGS sequence"/>
</dbReference>
<proteinExistence type="predicted"/>
<accession>A0A1H5QVM9</accession>
<keyword evidence="1" id="KW-1133">Transmembrane helix</keyword>
<keyword evidence="1" id="KW-0472">Membrane</keyword>
<dbReference type="RefSeq" id="WP_086679323.1">
    <property type="nucleotide sequence ID" value="NZ_FNUJ01000005.1"/>
</dbReference>
<evidence type="ECO:0000256" key="1">
    <source>
        <dbReference type="SAM" id="Phobius"/>
    </source>
</evidence>
<organism evidence="2 3">
    <name type="scientific">Amycolatopsis pretoriensis</name>
    <dbReference type="NCBI Taxonomy" id="218821"/>
    <lineage>
        <taxon>Bacteria</taxon>
        <taxon>Bacillati</taxon>
        <taxon>Actinomycetota</taxon>
        <taxon>Actinomycetes</taxon>
        <taxon>Pseudonocardiales</taxon>
        <taxon>Pseudonocardiaceae</taxon>
        <taxon>Amycolatopsis</taxon>
    </lineage>
</organism>
<protein>
    <submittedName>
        <fullName evidence="2">Uncharacterized protein</fullName>
    </submittedName>
</protein>
<evidence type="ECO:0000313" key="3">
    <source>
        <dbReference type="Proteomes" id="UP000198878"/>
    </source>
</evidence>